<dbReference type="AlphaFoldDB" id="A0A0D8ZVM8"/>
<sequence length="62" mass="7393">MNNQPLMPNPSVDLRLLSNLRRNRLEIEALGLQFDEVLARFDEEIRQQRLQRIQKSLSLFDN</sequence>
<dbReference type="RefSeq" id="WP_045053443.1">
    <property type="nucleotide sequence ID" value="NZ_CAWMDP010000011.1"/>
</dbReference>
<dbReference type="STRING" id="1618023.UH38_04555"/>
<evidence type="ECO:0000313" key="2">
    <source>
        <dbReference type="Proteomes" id="UP000032452"/>
    </source>
</evidence>
<dbReference type="Proteomes" id="UP000032452">
    <property type="component" value="Unassembled WGS sequence"/>
</dbReference>
<organism evidence="1 2">
    <name type="scientific">Aliterella atlantica CENA595</name>
    <dbReference type="NCBI Taxonomy" id="1618023"/>
    <lineage>
        <taxon>Bacteria</taxon>
        <taxon>Bacillati</taxon>
        <taxon>Cyanobacteriota</taxon>
        <taxon>Cyanophyceae</taxon>
        <taxon>Chroococcidiopsidales</taxon>
        <taxon>Aliterellaceae</taxon>
        <taxon>Aliterella</taxon>
    </lineage>
</organism>
<proteinExistence type="predicted"/>
<comment type="caution">
    <text evidence="1">The sequence shown here is derived from an EMBL/GenBank/DDBJ whole genome shotgun (WGS) entry which is preliminary data.</text>
</comment>
<accession>A0A0D8ZVM8</accession>
<name>A0A0D8ZVM8_9CYAN</name>
<keyword evidence="2" id="KW-1185">Reference proteome</keyword>
<reference evidence="1 2" key="1">
    <citation type="submission" date="2015-02" db="EMBL/GenBank/DDBJ databases">
        <title>Draft genome of a novel marine cyanobacterium (Chroococcales) isolated from South Atlantic Ocean.</title>
        <authorList>
            <person name="Rigonato J."/>
            <person name="Alvarenga D.O."/>
            <person name="Branco L.H."/>
            <person name="Varani A.M."/>
            <person name="Brandini F.P."/>
            <person name="Fiore M.F."/>
        </authorList>
    </citation>
    <scope>NUCLEOTIDE SEQUENCE [LARGE SCALE GENOMIC DNA]</scope>
    <source>
        <strain evidence="1 2">CENA595</strain>
    </source>
</reference>
<gene>
    <name evidence="1" type="ORF">UH38_04555</name>
</gene>
<dbReference type="EMBL" id="JYON01000003">
    <property type="protein sequence ID" value="KJH72828.1"/>
    <property type="molecule type" value="Genomic_DNA"/>
</dbReference>
<protein>
    <submittedName>
        <fullName evidence="1">Uncharacterized protein</fullName>
    </submittedName>
</protein>
<evidence type="ECO:0000313" key="1">
    <source>
        <dbReference type="EMBL" id="KJH72828.1"/>
    </source>
</evidence>